<dbReference type="InterPro" id="IPR029466">
    <property type="entry name" value="NAM-associated_C"/>
</dbReference>
<organism evidence="4 5">
    <name type="scientific">Miscanthus lutarioriparius</name>
    <dbReference type="NCBI Taxonomy" id="422564"/>
    <lineage>
        <taxon>Eukaryota</taxon>
        <taxon>Viridiplantae</taxon>
        <taxon>Streptophyta</taxon>
        <taxon>Embryophyta</taxon>
        <taxon>Tracheophyta</taxon>
        <taxon>Spermatophyta</taxon>
        <taxon>Magnoliopsida</taxon>
        <taxon>Liliopsida</taxon>
        <taxon>Poales</taxon>
        <taxon>Poaceae</taxon>
        <taxon>PACMAD clade</taxon>
        <taxon>Panicoideae</taxon>
        <taxon>Andropogonodae</taxon>
        <taxon>Andropogoneae</taxon>
        <taxon>Saccharinae</taxon>
        <taxon>Miscanthus</taxon>
    </lineage>
</organism>
<feature type="coiled-coil region" evidence="1">
    <location>
        <begin position="253"/>
        <end position="294"/>
    </location>
</feature>
<dbReference type="Pfam" id="PF14303">
    <property type="entry name" value="NAM-associated"/>
    <property type="match status" value="1"/>
</dbReference>
<keyword evidence="1" id="KW-0175">Coiled coil</keyword>
<dbReference type="Proteomes" id="UP000604825">
    <property type="component" value="Unassembled WGS sequence"/>
</dbReference>
<evidence type="ECO:0000256" key="1">
    <source>
        <dbReference type="SAM" id="Coils"/>
    </source>
</evidence>
<name>A0A811NCF3_9POAL</name>
<evidence type="ECO:0000256" key="2">
    <source>
        <dbReference type="SAM" id="MobiDB-lite"/>
    </source>
</evidence>
<dbReference type="EMBL" id="CAJGYO010000003">
    <property type="protein sequence ID" value="CAD6219846.1"/>
    <property type="molecule type" value="Genomic_DNA"/>
</dbReference>
<feature type="region of interest" description="Disordered" evidence="2">
    <location>
        <begin position="167"/>
        <end position="222"/>
    </location>
</feature>
<feature type="domain" description="No apical meristem-associated C-terminal" evidence="3">
    <location>
        <begin position="140"/>
        <end position="318"/>
    </location>
</feature>
<feature type="compositionally biased region" description="Polar residues" evidence="2">
    <location>
        <begin position="181"/>
        <end position="193"/>
    </location>
</feature>
<dbReference type="OrthoDB" id="684326at2759"/>
<sequence length="325" mass="37318">MSTFGHMEDLGLYAGILTSVGHHVPGLDELTFPITQDTQETNNDLPFEVQHDVVEVQASEVVVRRRTAKGASHRSKKFDQKEDVVICSAWLNVSKDPIHGDNQTRLSFWRRIHDFFEKNKETPAISEASEMYTGVDEEKKSFTLMHCWKRLKDEDKWKSKMIELAEQQKQAAKKKQKTNKESTPSNVEANNNDDLQEIAAPGSQERKRPMGQKQAKEARRGGDDACIVALDKMWEKKEVSDWERDKQRKERCMAAIEVDKAALEVQKASLELEKKRLSNEEKKVEADLLKEEKEIMLAGTSSLDPMQLQWLDIMKKKILARHTAN</sequence>
<accession>A0A811NCF3</accession>
<proteinExistence type="predicted"/>
<evidence type="ECO:0000313" key="4">
    <source>
        <dbReference type="EMBL" id="CAD6219846.1"/>
    </source>
</evidence>
<feature type="compositionally biased region" description="Basic and acidic residues" evidence="2">
    <location>
        <begin position="204"/>
        <end position="222"/>
    </location>
</feature>
<gene>
    <name evidence="4" type="ORF">NCGR_LOCUS13447</name>
</gene>
<dbReference type="PANTHER" id="PTHR45224:SF16">
    <property type="entry name" value="OS01G0527900 PROTEIN"/>
    <property type="match status" value="1"/>
</dbReference>
<comment type="caution">
    <text evidence="4">The sequence shown here is derived from an EMBL/GenBank/DDBJ whole genome shotgun (WGS) entry which is preliminary data.</text>
</comment>
<dbReference type="PANTHER" id="PTHR45224">
    <property type="entry name" value="OS01G0527900 PROTEIN-RELATED"/>
    <property type="match status" value="1"/>
</dbReference>
<evidence type="ECO:0000313" key="5">
    <source>
        <dbReference type="Proteomes" id="UP000604825"/>
    </source>
</evidence>
<reference evidence="4" key="1">
    <citation type="submission" date="2020-10" db="EMBL/GenBank/DDBJ databases">
        <authorList>
            <person name="Han B."/>
            <person name="Lu T."/>
            <person name="Zhao Q."/>
            <person name="Huang X."/>
            <person name="Zhao Y."/>
        </authorList>
    </citation>
    <scope>NUCLEOTIDE SEQUENCE</scope>
</reference>
<evidence type="ECO:0000259" key="3">
    <source>
        <dbReference type="Pfam" id="PF14303"/>
    </source>
</evidence>
<dbReference type="AlphaFoldDB" id="A0A811NCF3"/>
<protein>
    <recommendedName>
        <fullName evidence="3">No apical meristem-associated C-terminal domain-containing protein</fullName>
    </recommendedName>
</protein>
<keyword evidence="5" id="KW-1185">Reference proteome</keyword>